<reference evidence="2" key="1">
    <citation type="journal article" date="2019" name="Int. J. Syst. Evol. Microbiol.">
        <title>The Global Catalogue of Microorganisms (GCM) 10K type strain sequencing project: providing services to taxonomists for standard genome sequencing and annotation.</title>
        <authorList>
            <consortium name="The Broad Institute Genomics Platform"/>
            <consortium name="The Broad Institute Genome Sequencing Center for Infectious Disease"/>
            <person name="Wu L."/>
            <person name="Ma J."/>
        </authorList>
    </citation>
    <scope>NUCLEOTIDE SEQUENCE [LARGE SCALE GENOMIC DNA]</scope>
    <source>
        <strain evidence="2">JCM 17759</strain>
    </source>
</reference>
<evidence type="ECO:0008006" key="3">
    <source>
        <dbReference type="Google" id="ProtNLM"/>
    </source>
</evidence>
<dbReference type="Proteomes" id="UP001500840">
    <property type="component" value="Unassembled WGS sequence"/>
</dbReference>
<comment type="caution">
    <text evidence="1">The sequence shown here is derived from an EMBL/GenBank/DDBJ whole genome shotgun (WGS) entry which is preliminary data.</text>
</comment>
<dbReference type="EMBL" id="BAABGA010000065">
    <property type="protein sequence ID" value="GAA4463520.1"/>
    <property type="molecule type" value="Genomic_DNA"/>
</dbReference>
<keyword evidence="2" id="KW-1185">Reference proteome</keyword>
<dbReference type="RefSeq" id="WP_345326305.1">
    <property type="nucleotide sequence ID" value="NZ_BAABGA010000065.1"/>
</dbReference>
<sequence length="175" mass="19991">MRSFLVLLALTIAGCSTGTPTPDSFSVFAESELSRYQNLALDGVVFSLVDTDLRENDSLSYPFVGIVKFKVIDNTKWFTRHVPGYETPAVVTFSVPIEYRYRSDNKSWEFVKSNYREVAFDLPEVTDEGKKFDVLEKILSDPLTGTITDPSKMPFLVRTISTWTLDEYKKEFKID</sequence>
<accession>A0ABP8N9E5</accession>
<proteinExistence type="predicted"/>
<gene>
    <name evidence="1" type="ORF">GCM10023156_48730</name>
</gene>
<name>A0ABP8N9E5_9BACT</name>
<organism evidence="1 2">
    <name type="scientific">Novipirellula rosea</name>
    <dbReference type="NCBI Taxonomy" id="1031540"/>
    <lineage>
        <taxon>Bacteria</taxon>
        <taxon>Pseudomonadati</taxon>
        <taxon>Planctomycetota</taxon>
        <taxon>Planctomycetia</taxon>
        <taxon>Pirellulales</taxon>
        <taxon>Pirellulaceae</taxon>
        <taxon>Novipirellula</taxon>
    </lineage>
</organism>
<protein>
    <recommendedName>
        <fullName evidence="3">DUF4468 domain-containing protein</fullName>
    </recommendedName>
</protein>
<evidence type="ECO:0000313" key="2">
    <source>
        <dbReference type="Proteomes" id="UP001500840"/>
    </source>
</evidence>
<evidence type="ECO:0000313" key="1">
    <source>
        <dbReference type="EMBL" id="GAA4463520.1"/>
    </source>
</evidence>
<dbReference type="PROSITE" id="PS51257">
    <property type="entry name" value="PROKAR_LIPOPROTEIN"/>
    <property type="match status" value="1"/>
</dbReference>